<dbReference type="PANTHER" id="PTHR24114:SF41">
    <property type="entry name" value="PH DOMAIN-CONTAINING PROTEIN"/>
    <property type="match status" value="1"/>
</dbReference>
<feature type="region of interest" description="Disordered" evidence="1">
    <location>
        <begin position="1"/>
        <end position="103"/>
    </location>
</feature>
<organism evidence="3 4">
    <name type="scientific">Lachnellula cervina</name>
    <dbReference type="NCBI Taxonomy" id="1316786"/>
    <lineage>
        <taxon>Eukaryota</taxon>
        <taxon>Fungi</taxon>
        <taxon>Dikarya</taxon>
        <taxon>Ascomycota</taxon>
        <taxon>Pezizomycotina</taxon>
        <taxon>Leotiomycetes</taxon>
        <taxon>Helotiales</taxon>
        <taxon>Lachnaceae</taxon>
        <taxon>Lachnellula</taxon>
    </lineage>
</organism>
<feature type="non-terminal residue" evidence="3">
    <location>
        <position position="1"/>
    </location>
</feature>
<feature type="compositionally biased region" description="Polar residues" evidence="1">
    <location>
        <begin position="214"/>
        <end position="225"/>
    </location>
</feature>
<feature type="compositionally biased region" description="Polar residues" evidence="1">
    <location>
        <begin position="35"/>
        <end position="49"/>
    </location>
</feature>
<dbReference type="Proteomes" id="UP000481288">
    <property type="component" value="Unassembled WGS sequence"/>
</dbReference>
<dbReference type="SMART" id="SM00368">
    <property type="entry name" value="LRR_RI"/>
    <property type="match status" value="3"/>
</dbReference>
<sequence>IVLASRKYTGGLEHTRTMAPSMKESGGSGRRKSMNLFTRSSLSQINTDVANDEGGKKDKKKHGKRVSIFGLGSSTGSDLGHDGTMSPAGSERSNSPKFRPRTLQKTRPVSIFGSLGRRSMNNVDEGTTEDFATSAPESPVDGLWEGNALEQGVSPNNNNNNNTVRHHGEVQTTIGLFRKKKEYLVLTDTHLIRYKSQSRAAEVFPKIPPVFGRANTTRHPSTASAGSLHEGQSGHSHMSAESENRIPLEQIVSAYRVEDGRPFFTAEVVYLDEKYAGTGSIQLMLHDPEEADLWLSSIRGAAQKARLLQKEPYSPRVIRYLVNIVSSLNDYDVNHFQVFRVVRRQTTTKSTRVSSDDLHKLGSSVYYMVIGRHSLHMIPVPDFSDSSGRLLIPKARKQAYGIVTLYSMTINSKGEDDRFELAFRMPLQEVINLELAAFANSDIVLALYRAWQYLKPLWADNTFLYNGPEAHLSNGEEFMDYEGDDWFERTLVAYCIAYGCNASNIIYAIDLEGEDAPQFKLYPPASAAAYSVYELLAIMRALRYNEEFRSISFRDVSLHNLHGVHDSKTDHMCHKTWDGREITRFEINPYPRSLLYREVQALALKSKTLRRMDFGNTLPQRRPKDTYDLETGVSDKDPGCEVIGAILALCKEQLTNVSWIVLNGIELGETDLEEMLPALNRRRSAVRAIECSRCGLSDRGIVQLLSHMEKQNATIECINISDNSGRIDLDRFSASMTRFSRIRRLDISRITRTSGDKPLIVAEVLLSWKLEELTMNGVPVNDETLDAIASYLKSPMSDGLRILKMDQCNLNGSQVAILMRAMTRVPGEARELQLHVSANRFERGVGDIAAAIKDNCTPATFVARMIEFEKEDHFRELLGALRTNKTIRNLDISKASLPYDANTETCDALRLVFAENTTLQDLDISGEQAHLEVTRFGIGLNHALTGLKENTTLKVLRIEYQNLGLEGANTLASVLETNTGLVTIHCEHNDINLQGFTTLVNALAKNYTVLELPSMQDDQSASMKRLSVSLRETRNTSHALTREKQVKNSVGRTLTKLGVSSKTKPPRPDMTPQDLESVVRVLGERWVTEIQRMVMFLNRNNRIASGEDSIDGQDSLSEYQLRPTTALSDGGILEQVLNNTTPRADLPNPVDEHVIDKLGGLSVTDAEVTKGELNSVRSIDSENDPMRALGTEPGDNRSESDKEAYRKEVEAGNLPSLPSITLGGRMFELDGPGLFDMED</sequence>
<dbReference type="InterPro" id="IPR057334">
    <property type="entry name" value="PH_2nd_LRR"/>
</dbReference>
<feature type="compositionally biased region" description="Basic and acidic residues" evidence="1">
    <location>
        <begin position="1194"/>
        <end position="1209"/>
    </location>
</feature>
<feature type="region of interest" description="Disordered" evidence="1">
    <location>
        <begin position="212"/>
        <end position="242"/>
    </location>
</feature>
<accession>A0A7D8YUM8</accession>
<dbReference type="AlphaFoldDB" id="A0A7D8YUM8"/>
<protein>
    <submittedName>
        <fullName evidence="3">NLR family CARD domain-containing protein 3</fullName>
    </submittedName>
</protein>
<dbReference type="SUPFAM" id="SSF52047">
    <property type="entry name" value="RNI-like"/>
    <property type="match status" value="1"/>
</dbReference>
<name>A0A7D8YUM8_9HELO</name>
<proteinExistence type="predicted"/>
<dbReference type="OrthoDB" id="120976at2759"/>
<dbReference type="PANTHER" id="PTHR24114">
    <property type="entry name" value="LEUCINE RICH REPEAT FAMILY PROTEIN"/>
    <property type="match status" value="1"/>
</dbReference>
<keyword evidence="4" id="KW-1185">Reference proteome</keyword>
<feature type="domain" description="PH" evidence="2">
    <location>
        <begin position="163"/>
        <end position="303"/>
    </location>
</feature>
<dbReference type="Gene3D" id="3.80.10.10">
    <property type="entry name" value="Ribonuclease Inhibitor"/>
    <property type="match status" value="1"/>
</dbReference>
<reference evidence="3 4" key="1">
    <citation type="submission" date="2018-05" db="EMBL/GenBank/DDBJ databases">
        <title>Whole genome sequencing for identification of molecular markers to develop diagnostic detection tools for the regulated plant pathogen Lachnellula willkommii.</title>
        <authorList>
            <person name="Giroux E."/>
            <person name="Bilodeau G."/>
        </authorList>
    </citation>
    <scope>NUCLEOTIDE SEQUENCE [LARGE SCALE GENOMIC DNA]</scope>
    <source>
        <strain evidence="3 4">CBS 625.97</strain>
    </source>
</reference>
<evidence type="ECO:0000313" key="3">
    <source>
        <dbReference type="EMBL" id="TVY59002.1"/>
    </source>
</evidence>
<dbReference type="SMART" id="SM00233">
    <property type="entry name" value="PH"/>
    <property type="match status" value="1"/>
</dbReference>
<dbReference type="PROSITE" id="PS50003">
    <property type="entry name" value="PH_DOMAIN"/>
    <property type="match status" value="1"/>
</dbReference>
<evidence type="ECO:0000256" key="1">
    <source>
        <dbReference type="SAM" id="MobiDB-lite"/>
    </source>
</evidence>
<dbReference type="InterPro" id="IPR032675">
    <property type="entry name" value="LRR_dom_sf"/>
</dbReference>
<evidence type="ECO:0000259" key="2">
    <source>
        <dbReference type="PROSITE" id="PS50003"/>
    </source>
</evidence>
<comment type="caution">
    <text evidence="3">The sequence shown here is derived from an EMBL/GenBank/DDBJ whole genome shotgun (WGS) entry which is preliminary data.</text>
</comment>
<gene>
    <name evidence="3" type="primary">NLRC3</name>
    <name evidence="3" type="ORF">LCER1_G000301</name>
</gene>
<evidence type="ECO:0000313" key="4">
    <source>
        <dbReference type="Proteomes" id="UP000481288"/>
    </source>
</evidence>
<feature type="region of interest" description="Disordered" evidence="1">
    <location>
        <begin position="1173"/>
        <end position="1209"/>
    </location>
</feature>
<dbReference type="EMBL" id="QGMG01000017">
    <property type="protein sequence ID" value="TVY59002.1"/>
    <property type="molecule type" value="Genomic_DNA"/>
</dbReference>
<dbReference type="InterPro" id="IPR052394">
    <property type="entry name" value="LRR-containing"/>
</dbReference>
<dbReference type="Pfam" id="PF25353">
    <property type="entry name" value="PH_2nd_LRR"/>
    <property type="match status" value="1"/>
</dbReference>
<dbReference type="InterPro" id="IPR001849">
    <property type="entry name" value="PH_domain"/>
</dbReference>